<keyword evidence="4" id="KW-0418">Kinase</keyword>
<dbReference type="GO" id="GO:0016301">
    <property type="term" value="F:kinase activity"/>
    <property type="evidence" value="ECO:0007669"/>
    <property type="project" value="UniProtKB-KW"/>
</dbReference>
<comment type="similarity">
    <text evidence="1">Belongs to the PI3/PI4-kinase family. Type III PI4K subfamily.</text>
</comment>
<dbReference type="EMBL" id="WKFB01000245">
    <property type="protein sequence ID" value="KAF6730051.1"/>
    <property type="molecule type" value="Genomic_DNA"/>
</dbReference>
<dbReference type="Proteomes" id="UP000646548">
    <property type="component" value="Unassembled WGS sequence"/>
</dbReference>
<dbReference type="AlphaFoldDB" id="A0A834FD83"/>
<evidence type="ECO:0000259" key="3">
    <source>
        <dbReference type="Pfam" id="PF19274"/>
    </source>
</evidence>
<keyword evidence="4" id="KW-0808">Transferase</keyword>
<feature type="region of interest" description="Disordered" evidence="2">
    <location>
        <begin position="56"/>
        <end position="75"/>
    </location>
</feature>
<organism evidence="4 5">
    <name type="scientific">Oryzias melastigma</name>
    <name type="common">Marine medaka</name>
    <dbReference type="NCBI Taxonomy" id="30732"/>
    <lineage>
        <taxon>Eukaryota</taxon>
        <taxon>Metazoa</taxon>
        <taxon>Chordata</taxon>
        <taxon>Craniata</taxon>
        <taxon>Vertebrata</taxon>
        <taxon>Euteleostomi</taxon>
        <taxon>Actinopterygii</taxon>
        <taxon>Neopterygii</taxon>
        <taxon>Teleostei</taxon>
        <taxon>Neoteleostei</taxon>
        <taxon>Acanthomorphata</taxon>
        <taxon>Ovalentaria</taxon>
        <taxon>Atherinomorphae</taxon>
        <taxon>Beloniformes</taxon>
        <taxon>Adrianichthyidae</taxon>
        <taxon>Oryziinae</taxon>
        <taxon>Oryzias</taxon>
    </lineage>
</organism>
<evidence type="ECO:0000256" key="2">
    <source>
        <dbReference type="SAM" id="MobiDB-lite"/>
    </source>
</evidence>
<evidence type="ECO:0000313" key="5">
    <source>
        <dbReference type="Proteomes" id="UP000646548"/>
    </source>
</evidence>
<protein>
    <submittedName>
        <fullName evidence="4">Phosphatidylinositol 4-kinase alpha</fullName>
    </submittedName>
</protein>
<accession>A0A834FD83</accession>
<sequence length="609" mass="67240">MTPCLTKLFPRSSPQARCVPEETEGVRRRSFNDFRSILPPSLLNVVCQTDSLRRRTGNNLDSSAQISTDPAGHSPCSPTAPGPLYFEGAYFPECSAVDPEHYFSTVSSSFSVSPLPVGAGESEVEVSVEVLQHLLDMVKTFVSDSSLKTLDAAITEVLESNPGISLSYKTFSDTLYVCVFKMLRDTLYNLKDLQPAFVREVHDFVLEQFSSSQTELQRVLYDTGGLPSEQSPLKLRCQANAACVDLMVWAVKDEQGAENLCTKLTEKLQSKASSKVIIAHMPLLICCLQGLGRLCERFPVIAHSATTSLRDFLVVPSPALTKLYKYHSQYSAGASEIRINVTNEHAQSTLSVLSSRKDQPSMYEQLRDISIDNICRCLKAGLTMDNVIVEAFLASLSNRLYISQENEKDAHLIPDHTIRALGHIAVALRDTPNVMEHILQILQQKFCQPPSPLDVLIIDQLGCMVITGNQYIYQDVWNLFQQISVKASSVVYSATKDYRDHGYRHCSLAVINALANIAANLQGEQLVDELLVNLLELFVQLGLEGKRASERASDKGTALKASSSAGNLGVLIPVIAVVSALQMFIGRARVNLSVFETNVWLSFNFVSKY</sequence>
<name>A0A834FD83_ORYME</name>
<proteinExistence type="inferred from homology"/>
<dbReference type="InterPro" id="IPR045495">
    <property type="entry name" value="PI4K_N"/>
</dbReference>
<comment type="caution">
    <text evidence="4">The sequence shown here is derived from an EMBL/GenBank/DDBJ whole genome shotgun (WGS) entry which is preliminary data.</text>
</comment>
<dbReference type="SUPFAM" id="SSF48371">
    <property type="entry name" value="ARM repeat"/>
    <property type="match status" value="1"/>
</dbReference>
<evidence type="ECO:0000256" key="1">
    <source>
        <dbReference type="ARBA" id="ARBA00006209"/>
    </source>
</evidence>
<evidence type="ECO:0000313" key="4">
    <source>
        <dbReference type="EMBL" id="KAF6730051.1"/>
    </source>
</evidence>
<gene>
    <name evidence="4" type="ORF">FQA47_011956</name>
</gene>
<feature type="compositionally biased region" description="Polar residues" evidence="2">
    <location>
        <begin position="57"/>
        <end position="68"/>
    </location>
</feature>
<feature type="domain" description="PI4-kinase N-terminal" evidence="3">
    <location>
        <begin position="180"/>
        <end position="580"/>
    </location>
</feature>
<dbReference type="Pfam" id="PF19274">
    <property type="entry name" value="PI4K_N"/>
    <property type="match status" value="1"/>
</dbReference>
<dbReference type="InterPro" id="IPR016024">
    <property type="entry name" value="ARM-type_fold"/>
</dbReference>
<reference evidence="4" key="1">
    <citation type="journal article" name="BMC Genomics">
        <title>Long-read sequencing and de novo genome assembly of marine medaka (Oryzias melastigma).</title>
        <authorList>
            <person name="Liang P."/>
            <person name="Saqib H.S.A."/>
            <person name="Ni X."/>
            <person name="Shen Y."/>
        </authorList>
    </citation>
    <scope>NUCLEOTIDE SEQUENCE</scope>
    <source>
        <strain evidence="4">Bigg-433</strain>
    </source>
</reference>